<evidence type="ECO:0000256" key="3">
    <source>
        <dbReference type="ARBA" id="ARBA00006991"/>
    </source>
</evidence>
<sequence length="461" mass="52223">MEGVWIKTEPGDAEYPVILDVKSEVGADIEESAPSVILEPENLDIKSEITLGEYEFSSGNTLTESKKERPESLEHQKKYKQNIYLSAISMEGVWIKMEPLDAGYPVILDVKSEVGAGVEESAPSVTLEPDNLDIKSEITLGEYEFSTGNTLTESKKEVKRKKNFKCEECGGFYLSRSHLVIHQRIHTGERPFQCDICESKFFTKRCVAKHMFRHTGEVRQRPIHCPVCDKNFRDKQGLKSHMIQHTNRSRYSCEFCDMKFYHITTLKIHLRTHTGEKPFVCDDCGKGNLSTKILIDSPIEFVFIASSVSSCILILSHGICVGSGFTLTSSQSEASALMYKFFDPSMFGDCDSLLWSLLFPTSDFTEKRDKGSTSIGSVFIQISSIECSGSKKNSFDSSNSSHRRRFSQQVVYSKHGKEAKAPHQPVQFLSKFLPWNVFDLKKSFYYLLKLLFMLETKLGVK</sequence>
<dbReference type="Pfam" id="PF00096">
    <property type="entry name" value="zf-C2H2"/>
    <property type="match status" value="1"/>
</dbReference>
<keyword evidence="6 11" id="KW-0863">Zinc-finger</keyword>
<keyword evidence="5" id="KW-0677">Repeat</keyword>
<dbReference type="GO" id="GO:0008270">
    <property type="term" value="F:zinc ion binding"/>
    <property type="evidence" value="ECO:0007669"/>
    <property type="project" value="UniProtKB-KW"/>
</dbReference>
<dbReference type="AlphaFoldDB" id="A0A9Q0N5Q1"/>
<feature type="domain" description="C2H2-type" evidence="12">
    <location>
        <begin position="223"/>
        <end position="250"/>
    </location>
</feature>
<evidence type="ECO:0000256" key="6">
    <source>
        <dbReference type="ARBA" id="ARBA00022771"/>
    </source>
</evidence>
<keyword evidence="14" id="KW-1185">Reference proteome</keyword>
<dbReference type="OrthoDB" id="6102811at2759"/>
<keyword evidence="7" id="KW-0862">Zinc</keyword>
<dbReference type="Proteomes" id="UP001151699">
    <property type="component" value="Chromosome B"/>
</dbReference>
<feature type="non-terminal residue" evidence="13">
    <location>
        <position position="461"/>
    </location>
</feature>
<evidence type="ECO:0000256" key="8">
    <source>
        <dbReference type="ARBA" id="ARBA00023015"/>
    </source>
</evidence>
<evidence type="ECO:0000256" key="1">
    <source>
        <dbReference type="ARBA" id="ARBA00003767"/>
    </source>
</evidence>
<dbReference type="EMBL" id="WJQU01000002">
    <property type="protein sequence ID" value="KAJ6643496.1"/>
    <property type="molecule type" value="Genomic_DNA"/>
</dbReference>
<dbReference type="GO" id="GO:0005634">
    <property type="term" value="C:nucleus"/>
    <property type="evidence" value="ECO:0007669"/>
    <property type="project" value="UniProtKB-SubCell"/>
</dbReference>
<dbReference type="InterPro" id="IPR013087">
    <property type="entry name" value="Znf_C2H2_type"/>
</dbReference>
<dbReference type="FunFam" id="3.30.160.60:FF:000060">
    <property type="entry name" value="zinc finger protein 436"/>
    <property type="match status" value="1"/>
</dbReference>
<dbReference type="InterPro" id="IPR050636">
    <property type="entry name" value="C2H2-ZF_domain-containing"/>
</dbReference>
<reference evidence="13" key="1">
    <citation type="submission" date="2022-07" db="EMBL/GenBank/DDBJ databases">
        <authorList>
            <person name="Trinca V."/>
            <person name="Uliana J.V.C."/>
            <person name="Torres T.T."/>
            <person name="Ward R.J."/>
            <person name="Monesi N."/>
        </authorList>
    </citation>
    <scope>NUCLEOTIDE SEQUENCE</scope>
    <source>
        <strain evidence="13">HSMRA1968</strain>
        <tissue evidence="13">Whole embryos</tissue>
    </source>
</reference>
<evidence type="ECO:0000256" key="7">
    <source>
        <dbReference type="ARBA" id="ARBA00022833"/>
    </source>
</evidence>
<comment type="subcellular location">
    <subcellularLocation>
        <location evidence="2">Nucleus</location>
    </subcellularLocation>
</comment>
<dbReference type="PANTHER" id="PTHR47772">
    <property type="entry name" value="ZINC FINGER PROTEIN 200"/>
    <property type="match status" value="1"/>
</dbReference>
<evidence type="ECO:0000256" key="2">
    <source>
        <dbReference type="ARBA" id="ARBA00004123"/>
    </source>
</evidence>
<evidence type="ECO:0000313" key="13">
    <source>
        <dbReference type="EMBL" id="KAJ6643496.1"/>
    </source>
</evidence>
<comment type="caution">
    <text evidence="13">The sequence shown here is derived from an EMBL/GenBank/DDBJ whole genome shotgun (WGS) entry which is preliminary data.</text>
</comment>
<dbReference type="FunFam" id="3.30.160.60:FF:000446">
    <property type="entry name" value="Zinc finger protein"/>
    <property type="match status" value="1"/>
</dbReference>
<accession>A0A9Q0N5Q1</accession>
<feature type="domain" description="C2H2-type" evidence="12">
    <location>
        <begin position="251"/>
        <end position="278"/>
    </location>
</feature>
<evidence type="ECO:0000256" key="9">
    <source>
        <dbReference type="ARBA" id="ARBA00023163"/>
    </source>
</evidence>
<dbReference type="InterPro" id="IPR036236">
    <property type="entry name" value="Znf_C2H2_sf"/>
</dbReference>
<evidence type="ECO:0000259" key="12">
    <source>
        <dbReference type="PROSITE" id="PS50157"/>
    </source>
</evidence>
<dbReference type="SMART" id="SM00355">
    <property type="entry name" value="ZnF_C2H2"/>
    <property type="match status" value="4"/>
</dbReference>
<evidence type="ECO:0000256" key="11">
    <source>
        <dbReference type="PROSITE-ProRule" id="PRU00042"/>
    </source>
</evidence>
<evidence type="ECO:0000256" key="4">
    <source>
        <dbReference type="ARBA" id="ARBA00022723"/>
    </source>
</evidence>
<keyword evidence="4" id="KW-0479">Metal-binding</keyword>
<keyword evidence="10" id="KW-0539">Nucleus</keyword>
<dbReference type="Gene3D" id="3.30.160.60">
    <property type="entry name" value="Classic Zinc Finger"/>
    <property type="match status" value="5"/>
</dbReference>
<gene>
    <name evidence="13" type="primary">ZNF91_4</name>
    <name evidence="13" type="ORF">Bhyg_08458</name>
</gene>
<evidence type="ECO:0000313" key="14">
    <source>
        <dbReference type="Proteomes" id="UP001151699"/>
    </source>
</evidence>
<evidence type="ECO:0000256" key="5">
    <source>
        <dbReference type="ARBA" id="ARBA00022737"/>
    </source>
</evidence>
<dbReference type="PROSITE" id="PS50157">
    <property type="entry name" value="ZINC_FINGER_C2H2_2"/>
    <property type="match status" value="4"/>
</dbReference>
<comment type="function">
    <text evidence="1">May be involved in transcriptional regulation.</text>
</comment>
<dbReference type="Pfam" id="PF13894">
    <property type="entry name" value="zf-C2H2_4"/>
    <property type="match status" value="1"/>
</dbReference>
<name>A0A9Q0N5Q1_9DIPT</name>
<protein>
    <submittedName>
        <fullName evidence="13">Zinc finger protein</fullName>
    </submittedName>
</protein>
<keyword evidence="8" id="KW-0805">Transcription regulation</keyword>
<dbReference type="SUPFAM" id="SSF57667">
    <property type="entry name" value="beta-beta-alpha zinc fingers"/>
    <property type="match status" value="2"/>
</dbReference>
<proteinExistence type="inferred from homology"/>
<comment type="similarity">
    <text evidence="3">Belongs to the krueppel C2H2-type zinc-finger protein family.</text>
</comment>
<evidence type="ECO:0000256" key="10">
    <source>
        <dbReference type="ARBA" id="ARBA00023242"/>
    </source>
</evidence>
<dbReference type="PROSITE" id="PS00028">
    <property type="entry name" value="ZINC_FINGER_C2H2_1"/>
    <property type="match status" value="4"/>
</dbReference>
<feature type="domain" description="C2H2-type" evidence="12">
    <location>
        <begin position="192"/>
        <end position="219"/>
    </location>
</feature>
<dbReference type="PANTHER" id="PTHR47772:SF7">
    <property type="entry name" value="ZINC FINGER PROTEIN 160"/>
    <property type="match status" value="1"/>
</dbReference>
<feature type="domain" description="C2H2-type" evidence="12">
    <location>
        <begin position="164"/>
        <end position="191"/>
    </location>
</feature>
<keyword evidence="9" id="KW-0804">Transcription</keyword>
<organism evidence="13 14">
    <name type="scientific">Pseudolycoriella hygida</name>
    <dbReference type="NCBI Taxonomy" id="35572"/>
    <lineage>
        <taxon>Eukaryota</taxon>
        <taxon>Metazoa</taxon>
        <taxon>Ecdysozoa</taxon>
        <taxon>Arthropoda</taxon>
        <taxon>Hexapoda</taxon>
        <taxon>Insecta</taxon>
        <taxon>Pterygota</taxon>
        <taxon>Neoptera</taxon>
        <taxon>Endopterygota</taxon>
        <taxon>Diptera</taxon>
        <taxon>Nematocera</taxon>
        <taxon>Sciaroidea</taxon>
        <taxon>Sciaridae</taxon>
        <taxon>Pseudolycoriella</taxon>
    </lineage>
</organism>